<proteinExistence type="predicted"/>
<evidence type="ECO:0000313" key="1">
    <source>
        <dbReference type="EMBL" id="VVA38821.1"/>
    </source>
</evidence>
<sequence length="242" mass="27573">MSSVIRRSYTIESIRSPWQNSSVRTVRDANRDINNQKIKSGLMLPSRASKFQGAVAERRGCQYQIFSPSTIQRRQRNRVMKIKNEFGGWLTGEREGGFSNLPMASNKGIPYPLPISEYLRGLISLSVEEVDEENCRKLKYSLDKYCGASGHRINLEKSSIVFRANTPHEEKLRVYEAFGIPYVNQPGTYLGLPTHWGRVQKKIGEWKVLIKAVATAMPTYPMMCFKFPKSLCNNINGNLAKF</sequence>
<dbReference type="EMBL" id="CABIKO010000695">
    <property type="protein sequence ID" value="VVA38821.1"/>
    <property type="molecule type" value="Genomic_DNA"/>
</dbReference>
<dbReference type="PANTHER" id="PTHR33116">
    <property type="entry name" value="REVERSE TRANSCRIPTASE ZINC-BINDING DOMAIN-CONTAINING PROTEIN-RELATED-RELATED"/>
    <property type="match status" value="1"/>
</dbReference>
<evidence type="ECO:0000313" key="2">
    <source>
        <dbReference type="Proteomes" id="UP000327085"/>
    </source>
</evidence>
<accession>A0A5E4GGT8</accession>
<organism evidence="1 2">
    <name type="scientific">Prunus dulcis</name>
    <name type="common">Almond</name>
    <name type="synonym">Amygdalus dulcis</name>
    <dbReference type="NCBI Taxonomy" id="3755"/>
    <lineage>
        <taxon>Eukaryota</taxon>
        <taxon>Viridiplantae</taxon>
        <taxon>Streptophyta</taxon>
        <taxon>Embryophyta</taxon>
        <taxon>Tracheophyta</taxon>
        <taxon>Spermatophyta</taxon>
        <taxon>Magnoliopsida</taxon>
        <taxon>eudicotyledons</taxon>
        <taxon>Gunneridae</taxon>
        <taxon>Pentapetalae</taxon>
        <taxon>rosids</taxon>
        <taxon>fabids</taxon>
        <taxon>Rosales</taxon>
        <taxon>Rosaceae</taxon>
        <taxon>Amygdaloideae</taxon>
        <taxon>Amygdaleae</taxon>
        <taxon>Prunus</taxon>
    </lineage>
</organism>
<dbReference type="InParanoid" id="A0A5E4GGT8"/>
<reference evidence="2" key="1">
    <citation type="journal article" date="2020" name="Plant J.">
        <title>Transposons played a major role in the diversification between the closely related almond and peach genomes: results from the almond genome sequence.</title>
        <authorList>
            <person name="Alioto T."/>
            <person name="Alexiou K.G."/>
            <person name="Bardil A."/>
            <person name="Barteri F."/>
            <person name="Castanera R."/>
            <person name="Cruz F."/>
            <person name="Dhingra A."/>
            <person name="Duval H."/>
            <person name="Fernandez I Marti A."/>
            <person name="Frias L."/>
            <person name="Galan B."/>
            <person name="Garcia J.L."/>
            <person name="Howad W."/>
            <person name="Gomez-Garrido J."/>
            <person name="Gut M."/>
            <person name="Julca I."/>
            <person name="Morata J."/>
            <person name="Puigdomenech P."/>
            <person name="Ribeca P."/>
            <person name="Rubio Cabetas M.J."/>
            <person name="Vlasova A."/>
            <person name="Wirthensohn M."/>
            <person name="Garcia-Mas J."/>
            <person name="Gabaldon T."/>
            <person name="Casacuberta J.M."/>
            <person name="Arus P."/>
        </authorList>
    </citation>
    <scope>NUCLEOTIDE SEQUENCE [LARGE SCALE GENOMIC DNA]</scope>
    <source>
        <strain evidence="2">cv. Texas</strain>
    </source>
</reference>
<gene>
    <name evidence="1" type="ORF">ALMOND_2B018818</name>
</gene>
<dbReference type="PANTHER" id="PTHR33116:SF86">
    <property type="entry name" value="REVERSE TRANSCRIPTASE DOMAIN-CONTAINING PROTEIN"/>
    <property type="match status" value="1"/>
</dbReference>
<dbReference type="Gramene" id="VVA38821">
    <property type="protein sequence ID" value="VVA38821"/>
    <property type="gene ID" value="Prudul26B018818"/>
</dbReference>
<name>A0A5E4GGT8_PRUDU</name>
<feature type="non-terminal residue" evidence="1">
    <location>
        <position position="242"/>
    </location>
</feature>
<dbReference type="AlphaFoldDB" id="A0A5E4GGT8"/>
<dbReference type="Proteomes" id="UP000327085">
    <property type="component" value="Chromosome 5"/>
</dbReference>
<protein>
    <submittedName>
        <fullName evidence="1">PREDICTED: reverse mRNAase</fullName>
    </submittedName>
</protein>